<keyword evidence="2" id="KW-1185">Reference proteome</keyword>
<evidence type="ECO:0000313" key="2">
    <source>
        <dbReference type="Proteomes" id="UP001334084"/>
    </source>
</evidence>
<dbReference type="GeneID" id="90540680"/>
<evidence type="ECO:0000313" key="1">
    <source>
        <dbReference type="EMBL" id="WUR02863.1"/>
    </source>
</evidence>
<dbReference type="KEGG" id="vnx:VNE69_03084"/>
<evidence type="ECO:0008006" key="3">
    <source>
        <dbReference type="Google" id="ProtNLM"/>
    </source>
</evidence>
<dbReference type="EMBL" id="CP142728">
    <property type="protein sequence ID" value="WUR02863.1"/>
    <property type="molecule type" value="Genomic_DNA"/>
</dbReference>
<dbReference type="AlphaFoldDB" id="A0AAX4JAI1"/>
<reference evidence="1" key="1">
    <citation type="journal article" date="2024" name="BMC Genomics">
        <title>Functional annotation of a divergent genome using sequence and structure-based similarity.</title>
        <authorList>
            <person name="Svedberg D."/>
            <person name="Winiger R.R."/>
            <person name="Berg A."/>
            <person name="Sharma H."/>
            <person name="Tellgren-Roth C."/>
            <person name="Debrunner-Vossbrinck B.A."/>
            <person name="Vossbrinck C.R."/>
            <person name="Barandun J."/>
        </authorList>
    </citation>
    <scope>NUCLEOTIDE SEQUENCE</scope>
    <source>
        <strain evidence="1">Illinois isolate</strain>
    </source>
</reference>
<protein>
    <recommendedName>
        <fullName evidence="3">Phycobilisome protein</fullName>
    </recommendedName>
</protein>
<accession>A0AAX4JAI1</accession>
<name>A0AAX4JAI1_9MICR</name>
<organism evidence="1 2">
    <name type="scientific">Vairimorpha necatrix</name>
    <dbReference type="NCBI Taxonomy" id="6039"/>
    <lineage>
        <taxon>Eukaryota</taxon>
        <taxon>Fungi</taxon>
        <taxon>Fungi incertae sedis</taxon>
        <taxon>Microsporidia</taxon>
        <taxon>Nosematidae</taxon>
        <taxon>Vairimorpha</taxon>
    </lineage>
</organism>
<sequence length="203" mass="24488">MPKKEILLSKLNSLKSKFDTEEQKILVKFFIDESIKNIFNEKSVDKNKLELFHILQDFDLQIFNSKKEDLMRHKAIQTRALVLDLITSDYSKDVKYIYKPEKWIFRIIEDIKNSLINYKEFVFLYNKLLIKEFEDIFINKVEKYGSSGNQLLVNFIFYKKFILKYLEYDFSEFLIKIKNQIDSRKVYPDSEIDDIVNESINKM</sequence>
<dbReference type="Proteomes" id="UP001334084">
    <property type="component" value="Chromosome 3"/>
</dbReference>
<dbReference type="RefSeq" id="XP_065329008.1">
    <property type="nucleotide sequence ID" value="XM_065472936.1"/>
</dbReference>
<gene>
    <name evidence="1" type="ORF">VNE69_03084</name>
</gene>
<proteinExistence type="predicted"/>